<dbReference type="SUPFAM" id="SSF50447">
    <property type="entry name" value="Translation proteins"/>
    <property type="match status" value="2"/>
</dbReference>
<dbReference type="PANTHER" id="PTHR43381">
    <property type="entry name" value="TRANSLATION INITIATION FACTOR IF-2-RELATED"/>
    <property type="match status" value="1"/>
</dbReference>
<dbReference type="CDD" id="cd01887">
    <property type="entry name" value="IF2_eIF5B"/>
    <property type="match status" value="1"/>
</dbReference>
<dbReference type="InterPro" id="IPR015760">
    <property type="entry name" value="TIF_IF2"/>
</dbReference>
<feature type="compositionally biased region" description="Low complexity" evidence="12">
    <location>
        <begin position="62"/>
        <end position="83"/>
    </location>
</feature>
<feature type="region of interest" description="Disordered" evidence="12">
    <location>
        <begin position="31"/>
        <end position="388"/>
    </location>
</feature>
<dbReference type="FunFam" id="3.40.50.300:FF:000019">
    <property type="entry name" value="Translation initiation factor IF-2"/>
    <property type="match status" value="1"/>
</dbReference>
<evidence type="ECO:0000256" key="2">
    <source>
        <dbReference type="ARBA" id="ARBA00007733"/>
    </source>
</evidence>
<reference evidence="14 15" key="1">
    <citation type="journal article" date="2019" name="ACS Chem. Biol.">
        <title>Identification and Mobilization of a Cryptic Antibiotic Biosynthesis Gene Locus from a Human-Pathogenic Nocardia Isolate.</title>
        <authorList>
            <person name="Herisse M."/>
            <person name="Ishida K."/>
            <person name="Porter J.L."/>
            <person name="Howden B."/>
            <person name="Hertweck C."/>
            <person name="Stinear T.P."/>
            <person name="Pidot S.J."/>
        </authorList>
    </citation>
    <scope>NUCLEOTIDE SEQUENCE [LARGE SCALE GENOMIC DNA]</scope>
    <source>
        <strain evidence="14 15">AUSMDU00024985</strain>
    </source>
</reference>
<dbReference type="Pfam" id="PF03144">
    <property type="entry name" value="GTP_EFTU_D2"/>
    <property type="match status" value="1"/>
</dbReference>
<feature type="binding site" evidence="10">
    <location>
        <begin position="554"/>
        <end position="558"/>
    </location>
    <ligand>
        <name>GTP</name>
        <dbReference type="ChEBI" id="CHEBI:37565"/>
    </ligand>
</feature>
<dbReference type="Pfam" id="PF22042">
    <property type="entry name" value="EF-G_D2"/>
    <property type="match status" value="1"/>
</dbReference>
<evidence type="ECO:0000313" key="14">
    <source>
        <dbReference type="EMBL" id="QIS05132.1"/>
    </source>
</evidence>
<dbReference type="Proteomes" id="UP000501705">
    <property type="component" value="Chromosome"/>
</dbReference>
<dbReference type="GO" id="GO:0003743">
    <property type="term" value="F:translation initiation factor activity"/>
    <property type="evidence" value="ECO:0007669"/>
    <property type="project" value="UniProtKB-UniRule"/>
</dbReference>
<organism evidence="14 15">
    <name type="scientific">Nocardia brasiliensis</name>
    <dbReference type="NCBI Taxonomy" id="37326"/>
    <lineage>
        <taxon>Bacteria</taxon>
        <taxon>Bacillati</taxon>
        <taxon>Actinomycetota</taxon>
        <taxon>Actinomycetes</taxon>
        <taxon>Mycobacteriales</taxon>
        <taxon>Nocardiaceae</taxon>
        <taxon>Nocardia</taxon>
    </lineage>
</organism>
<sequence>MAGKARVHELAKELGVTSKELLATLKEQGEFVKSASSTVEAPVARRLRESFASKSAPSNGTKSGSRPGPSSSARPAAKPAGNGPRPGPRPAAPAPAQAAQETVREASPARTEGPAVKPGPAARPGPVPAPKPAAARESAPAAPAASAAAETSAAPAGPRPTPNAARPGQQQRPGAPTPGAPRPGGSGPRPGPKTPRVGNNPYSSAPERPAPRPAPGQGGPRPGPAQGGPRPGPAQGAPRPGAPAQGGGARPAPGQGGPRPGGPRPSPGSMPPRPNPGAMPSRAARPGGAGGPGAGRPGRPGGGPGGGAGRPGGGGGGYRGGAPGGGGAGAGAPGAGGAAGGFRGRPGGGGGRPGGPGGRGGAAGAFGRPGGAPRRGRKSKRAKRAEYESMQAPAVGGVRLPRGNGEIIRLARGASLSDFAEKIDANPAALVQALFNLGEMVTATQSVNDETLELLGSEMNYVVHVVSPEDEDRELLESFDLTYGEDEGGEEDLEQRPPVVTVMGHVDHGKTRLLDTIRKANVREGEAGGITQHIGAYQVLTHLGEQDRLITFIDTPGHEAFTAMRARGAKATDIAILVVAADDGVMPQTVEAINHAQAADVPIVVAVNKIDKEGANPDKVRQQLTEYNLVAEEYGGDTMFVNISARQGTNIDQLLEAVLLTADAALDLRANPDMDAQGVAIEAHLDRGRGPVATVLIQRGTLRVGDSIVAGDAYGRVRRMVDEHGDDVTEALPSRPVQVIGFTSVPGAGDNLLVVDEDRIARQIADRRNARKRNALAARSRKRISLEDLDAALKETSELNLILKGDNSGTVEALEEALLGIQIDDEVRLRVIDRGVGGVTETNVNLASASNAIIIGFNVRAEGKATELANREGVDIRYYSVIYQAIDEIEKALKGMLKPIYEEVELGRAEIRAIFRSSKVGNIAGCMVTSGSVKRNAKARLLRDNVVIAETVTISSLKREKDDVTEVREGFECGLTLTYNDIKEGDIVEAYELREKPRD</sequence>
<dbReference type="InterPro" id="IPR053905">
    <property type="entry name" value="EF-G-like_DII"/>
</dbReference>
<proteinExistence type="inferred from homology"/>
<dbReference type="InterPro" id="IPR036925">
    <property type="entry name" value="TIF_IF2_dom3_sf"/>
</dbReference>
<dbReference type="InterPro" id="IPR004161">
    <property type="entry name" value="EFTu-like_2"/>
</dbReference>
<evidence type="ECO:0000313" key="15">
    <source>
        <dbReference type="Proteomes" id="UP000501705"/>
    </source>
</evidence>
<dbReference type="InterPro" id="IPR006847">
    <property type="entry name" value="IF2_N"/>
</dbReference>
<feature type="domain" description="Tr-type G" evidence="13">
    <location>
        <begin position="495"/>
        <end position="666"/>
    </location>
</feature>
<dbReference type="GO" id="GO:0003924">
    <property type="term" value="F:GTPase activity"/>
    <property type="evidence" value="ECO:0007669"/>
    <property type="project" value="UniProtKB-UniRule"/>
</dbReference>
<dbReference type="InterPro" id="IPR027417">
    <property type="entry name" value="P-loop_NTPase"/>
</dbReference>
<name>A0A6G9XW11_NOCBR</name>
<dbReference type="InterPro" id="IPR009000">
    <property type="entry name" value="Transl_B-barrel_sf"/>
</dbReference>
<dbReference type="PROSITE" id="PS51722">
    <property type="entry name" value="G_TR_2"/>
    <property type="match status" value="1"/>
</dbReference>
<keyword evidence="7 10" id="KW-0648">Protein biosynthesis</keyword>
<dbReference type="Pfam" id="PF04760">
    <property type="entry name" value="IF2_N"/>
    <property type="match status" value="2"/>
</dbReference>
<keyword evidence="6 10" id="KW-0547">Nucleotide-binding</keyword>
<dbReference type="GO" id="GO:0005829">
    <property type="term" value="C:cytosol"/>
    <property type="evidence" value="ECO:0007669"/>
    <property type="project" value="TreeGrafter"/>
</dbReference>
<dbReference type="HAMAP" id="MF_00100_B">
    <property type="entry name" value="IF_2_B"/>
    <property type="match status" value="1"/>
</dbReference>
<evidence type="ECO:0000256" key="3">
    <source>
        <dbReference type="ARBA" id="ARBA00020675"/>
    </source>
</evidence>
<feature type="compositionally biased region" description="Gly residues" evidence="12">
    <location>
        <begin position="287"/>
        <end position="370"/>
    </location>
</feature>
<keyword evidence="8 10" id="KW-0342">GTP-binding</keyword>
<dbReference type="InterPro" id="IPR023115">
    <property type="entry name" value="TIF_IF2_dom3"/>
</dbReference>
<dbReference type="RefSeq" id="WP_167464224.1">
    <property type="nucleotide sequence ID" value="NZ_CP046171.1"/>
</dbReference>
<dbReference type="PRINTS" id="PR00315">
    <property type="entry name" value="ELONGATNFCT"/>
</dbReference>
<dbReference type="Pfam" id="PF11987">
    <property type="entry name" value="IF-2"/>
    <property type="match status" value="1"/>
</dbReference>
<dbReference type="EMBL" id="CP046171">
    <property type="protein sequence ID" value="QIS05132.1"/>
    <property type="molecule type" value="Genomic_DNA"/>
</dbReference>
<feature type="binding site" evidence="10">
    <location>
        <begin position="504"/>
        <end position="511"/>
    </location>
    <ligand>
        <name>GTP</name>
        <dbReference type="ChEBI" id="CHEBI:37565"/>
    </ligand>
</feature>
<accession>A0A6G9XW11</accession>
<dbReference type="SUPFAM" id="SSF52156">
    <property type="entry name" value="Initiation factor IF2/eIF5b, domain 3"/>
    <property type="match status" value="1"/>
</dbReference>
<feature type="compositionally biased region" description="Pro residues" evidence="12">
    <location>
        <begin position="260"/>
        <end position="277"/>
    </location>
</feature>
<feature type="compositionally biased region" description="Low complexity" evidence="12">
    <location>
        <begin position="164"/>
        <end position="174"/>
    </location>
</feature>
<comment type="subcellular location">
    <subcellularLocation>
        <location evidence="1 10">Cytoplasm</location>
    </subcellularLocation>
</comment>
<gene>
    <name evidence="10 14" type="primary">infB</name>
    <name evidence="14" type="ORF">F5X71_24945</name>
</gene>
<dbReference type="FunFam" id="1.10.10.2480:FF:000003">
    <property type="entry name" value="Translation initiation factor IF-2"/>
    <property type="match status" value="1"/>
</dbReference>
<dbReference type="FunFam" id="2.40.30.10:FF:000007">
    <property type="entry name" value="Translation initiation factor IF-2"/>
    <property type="match status" value="1"/>
</dbReference>
<comment type="similarity">
    <text evidence="2 10 11">Belongs to the TRAFAC class translation factor GTPase superfamily. Classic translation factor GTPase family. IF-2 subfamily.</text>
</comment>
<feature type="compositionally biased region" description="Pro residues" evidence="12">
    <location>
        <begin position="121"/>
        <end position="131"/>
    </location>
</feature>
<feature type="compositionally biased region" description="Polar residues" evidence="12">
    <location>
        <begin position="52"/>
        <end position="61"/>
    </location>
</feature>
<dbReference type="Gene3D" id="3.40.50.300">
    <property type="entry name" value="P-loop containing nucleotide triphosphate hydrolases"/>
    <property type="match status" value="1"/>
</dbReference>
<dbReference type="CDD" id="cd03702">
    <property type="entry name" value="IF2_mtIF2_II"/>
    <property type="match status" value="1"/>
</dbReference>
<dbReference type="GO" id="GO:0005525">
    <property type="term" value="F:GTP binding"/>
    <property type="evidence" value="ECO:0007669"/>
    <property type="project" value="UniProtKB-KW"/>
</dbReference>
<dbReference type="Pfam" id="PF00009">
    <property type="entry name" value="GTP_EFTU"/>
    <property type="match status" value="1"/>
</dbReference>
<dbReference type="NCBIfam" id="TIGR00487">
    <property type="entry name" value="IF-2"/>
    <property type="match status" value="1"/>
</dbReference>
<dbReference type="InterPro" id="IPR005225">
    <property type="entry name" value="Small_GTP-bd"/>
</dbReference>
<feature type="compositionally biased region" description="Low complexity" evidence="12">
    <location>
        <begin position="233"/>
        <end position="243"/>
    </location>
</feature>
<evidence type="ECO:0000256" key="12">
    <source>
        <dbReference type="SAM" id="MobiDB-lite"/>
    </source>
</evidence>
<feature type="binding site" evidence="10">
    <location>
        <begin position="608"/>
        <end position="611"/>
    </location>
    <ligand>
        <name>GTP</name>
        <dbReference type="ChEBI" id="CHEBI:37565"/>
    </ligand>
</feature>
<dbReference type="InterPro" id="IPR000178">
    <property type="entry name" value="TF_IF2_bacterial-like"/>
</dbReference>
<feature type="compositionally biased region" description="Basic residues" evidence="12">
    <location>
        <begin position="374"/>
        <end position="383"/>
    </location>
</feature>
<evidence type="ECO:0000256" key="4">
    <source>
        <dbReference type="ARBA" id="ARBA00022490"/>
    </source>
</evidence>
<dbReference type="FunFam" id="2.40.30.10:FF:000008">
    <property type="entry name" value="Translation initiation factor IF-2"/>
    <property type="match status" value="1"/>
</dbReference>
<feature type="compositionally biased region" description="Gly residues" evidence="12">
    <location>
        <begin position="244"/>
        <end position="259"/>
    </location>
</feature>
<evidence type="ECO:0000256" key="8">
    <source>
        <dbReference type="ARBA" id="ARBA00023134"/>
    </source>
</evidence>
<keyword evidence="4 10" id="KW-0963">Cytoplasm</keyword>
<evidence type="ECO:0000256" key="1">
    <source>
        <dbReference type="ARBA" id="ARBA00004496"/>
    </source>
</evidence>
<comment type="function">
    <text evidence="9 10 11">One of the essential components for the initiation of protein synthesis. Protects formylmethionyl-tRNA from spontaneous hydrolysis and promotes its binding to the 30S ribosomal subunits. Also involved in the hydrolysis of GTP during the formation of the 70S ribosomal complex.</text>
</comment>
<evidence type="ECO:0000259" key="13">
    <source>
        <dbReference type="PROSITE" id="PS51722"/>
    </source>
</evidence>
<protein>
    <recommendedName>
        <fullName evidence="3 10">Translation initiation factor IF-2</fullName>
    </recommendedName>
</protein>
<feature type="compositionally biased region" description="Low complexity" evidence="12">
    <location>
        <begin position="132"/>
        <end position="156"/>
    </location>
</feature>
<dbReference type="AlphaFoldDB" id="A0A6G9XW11"/>
<dbReference type="CDD" id="cd03692">
    <property type="entry name" value="mtIF2_IVc"/>
    <property type="match status" value="1"/>
</dbReference>
<dbReference type="SUPFAM" id="SSF52540">
    <property type="entry name" value="P-loop containing nucleoside triphosphate hydrolases"/>
    <property type="match status" value="1"/>
</dbReference>
<dbReference type="NCBIfam" id="TIGR00231">
    <property type="entry name" value="small_GTP"/>
    <property type="match status" value="1"/>
</dbReference>
<evidence type="ECO:0000256" key="5">
    <source>
        <dbReference type="ARBA" id="ARBA00022540"/>
    </source>
</evidence>
<dbReference type="PANTHER" id="PTHR43381:SF5">
    <property type="entry name" value="TR-TYPE G DOMAIN-CONTAINING PROTEIN"/>
    <property type="match status" value="1"/>
</dbReference>
<dbReference type="Gene3D" id="2.40.30.10">
    <property type="entry name" value="Translation factors"/>
    <property type="match status" value="2"/>
</dbReference>
<evidence type="ECO:0000256" key="6">
    <source>
        <dbReference type="ARBA" id="ARBA00022741"/>
    </source>
</evidence>
<evidence type="ECO:0000256" key="11">
    <source>
        <dbReference type="RuleBase" id="RU000644"/>
    </source>
</evidence>
<dbReference type="InterPro" id="IPR044145">
    <property type="entry name" value="IF2_II"/>
</dbReference>
<evidence type="ECO:0000256" key="7">
    <source>
        <dbReference type="ARBA" id="ARBA00022917"/>
    </source>
</evidence>
<dbReference type="Gene3D" id="1.10.10.2480">
    <property type="match status" value="1"/>
</dbReference>
<evidence type="ECO:0000256" key="9">
    <source>
        <dbReference type="ARBA" id="ARBA00025162"/>
    </source>
</evidence>
<dbReference type="FunFam" id="3.40.50.10050:FF:000001">
    <property type="entry name" value="Translation initiation factor IF-2"/>
    <property type="match status" value="1"/>
</dbReference>
<comment type="caution">
    <text evidence="10">Lacks conserved residue(s) required for the propagation of feature annotation.</text>
</comment>
<dbReference type="InterPro" id="IPR000795">
    <property type="entry name" value="T_Tr_GTP-bd_dom"/>
</dbReference>
<dbReference type="Gene3D" id="3.40.50.10050">
    <property type="entry name" value="Translation initiation factor IF- 2, domain 3"/>
    <property type="match status" value="1"/>
</dbReference>
<keyword evidence="5 10" id="KW-0396">Initiation factor</keyword>
<evidence type="ECO:0000256" key="10">
    <source>
        <dbReference type="HAMAP-Rule" id="MF_00100"/>
    </source>
</evidence>